<dbReference type="SUPFAM" id="SSF81383">
    <property type="entry name" value="F-box domain"/>
    <property type="match status" value="1"/>
</dbReference>
<dbReference type="Proteomes" id="UP001497512">
    <property type="component" value="Chromosome 11"/>
</dbReference>
<dbReference type="InterPro" id="IPR036047">
    <property type="entry name" value="F-box-like_dom_sf"/>
</dbReference>
<dbReference type="PANTHER" id="PTHR31672">
    <property type="entry name" value="BNACNNG10540D PROTEIN"/>
    <property type="match status" value="1"/>
</dbReference>
<dbReference type="Pfam" id="PF00646">
    <property type="entry name" value="F-box"/>
    <property type="match status" value="1"/>
</dbReference>
<dbReference type="InterPro" id="IPR001810">
    <property type="entry name" value="F-box_dom"/>
</dbReference>
<dbReference type="Gene3D" id="1.20.1280.50">
    <property type="match status" value="1"/>
</dbReference>
<dbReference type="PROSITE" id="PS50181">
    <property type="entry name" value="FBOX"/>
    <property type="match status" value="1"/>
</dbReference>
<proteinExistence type="predicted"/>
<dbReference type="EMBL" id="OZ019903">
    <property type="protein sequence ID" value="CAK9196559.1"/>
    <property type="molecule type" value="Genomic_DNA"/>
</dbReference>
<protein>
    <recommendedName>
        <fullName evidence="1">F-box domain-containing protein</fullName>
    </recommendedName>
</protein>
<reference evidence="2" key="1">
    <citation type="submission" date="2024-02" db="EMBL/GenBank/DDBJ databases">
        <authorList>
            <consortium name="ELIXIR-Norway"/>
            <consortium name="Elixir Norway"/>
        </authorList>
    </citation>
    <scope>NUCLEOTIDE SEQUENCE</scope>
</reference>
<dbReference type="InterPro" id="IPR050796">
    <property type="entry name" value="SCF_F-box_component"/>
</dbReference>
<keyword evidence="3" id="KW-1185">Reference proteome</keyword>
<evidence type="ECO:0000259" key="1">
    <source>
        <dbReference type="PROSITE" id="PS50181"/>
    </source>
</evidence>
<evidence type="ECO:0000313" key="3">
    <source>
        <dbReference type="Proteomes" id="UP001497512"/>
    </source>
</evidence>
<accession>A0ABP0TH67</accession>
<name>A0ABP0TH67_9BRYO</name>
<feature type="domain" description="F-box" evidence="1">
    <location>
        <begin position="200"/>
        <end position="247"/>
    </location>
</feature>
<gene>
    <name evidence="2" type="ORF">CSSPTR1EN2_LOCUS3534</name>
</gene>
<sequence>MEPKTTYKSALTMDQAKLTQHKSAVEITHHHDVPAATESLEIISHDEDETVTAAAHSLEIISHDEDETVTAAAADSLEIISHDEDETVTAAAADSLEIISHDEDETVAAAADSLEIVSHDETVTAPADSLEIISHGTTTANYWPIAQYSQGENFSLFSSSIATLQIAPAPTYPSPSACTTMVWKGQRSLVMEEEQQHEADLETKIIPDEIIHKILSLLPILSLCRFLTLSKYWMRVIKKLFFTFHMQEAPLPLQVQPLTTDRFPIFLSVGVTPLRNFSFDIILNRWDSFTVACTPELPAEAILPVASAGGLICYTSWLHPGYYWISNPVTGFSELVTPDRRGPCLWGMGRLHELIVHEHSPFTYTLIVVGVFQYPTPHSRSPLDGYGTLVYTSTTGRWETVRGPHLQRYLGHRPIVRQGRYASHNNNIAIIEYGPRLRSVVCGQYFMVIADRDEHIHTFDWRVCAWRTDFKPDLTRDLCAPQLDTYLRRPVKLESIARDTITISQLGVEHVLTRRIRFVWIHIVTLTDPRFECFYTHMQYWASYSLGGGSGGAAPPHHDWQPDSTFSCFVHGERIFVVGRNGRNIGYYHLVEKKWTWMPPFPGSYGLLPGEHQVEVQGFPFSPSFTRKVGVLRRREPINTNQAPLLLRRTSITLH</sequence>
<organism evidence="2 3">
    <name type="scientific">Sphagnum troendelagicum</name>
    <dbReference type="NCBI Taxonomy" id="128251"/>
    <lineage>
        <taxon>Eukaryota</taxon>
        <taxon>Viridiplantae</taxon>
        <taxon>Streptophyta</taxon>
        <taxon>Embryophyta</taxon>
        <taxon>Bryophyta</taxon>
        <taxon>Sphagnophytina</taxon>
        <taxon>Sphagnopsida</taxon>
        <taxon>Sphagnales</taxon>
        <taxon>Sphagnaceae</taxon>
        <taxon>Sphagnum</taxon>
    </lineage>
</organism>
<dbReference type="PANTHER" id="PTHR31672:SF2">
    <property type="entry name" value="F-BOX DOMAIN-CONTAINING PROTEIN"/>
    <property type="match status" value="1"/>
</dbReference>
<evidence type="ECO:0000313" key="2">
    <source>
        <dbReference type="EMBL" id="CAK9196559.1"/>
    </source>
</evidence>